<dbReference type="InterPro" id="IPR025480">
    <property type="entry name" value="DUF4330"/>
</dbReference>
<name>A0A202E4H3_9EURY</name>
<proteinExistence type="predicted"/>
<feature type="transmembrane region" description="Helical" evidence="1">
    <location>
        <begin position="12"/>
        <end position="37"/>
    </location>
</feature>
<keyword evidence="1" id="KW-1133">Transmembrane helix</keyword>
<evidence type="ECO:0008006" key="4">
    <source>
        <dbReference type="Google" id="ProtNLM"/>
    </source>
</evidence>
<protein>
    <recommendedName>
        <fullName evidence="4">DUF4330 domain-containing protein</fullName>
    </recommendedName>
</protein>
<dbReference type="AlphaFoldDB" id="A0A202E4H3"/>
<evidence type="ECO:0000256" key="1">
    <source>
        <dbReference type="SAM" id="Phobius"/>
    </source>
</evidence>
<dbReference type="RefSeq" id="WP_054862368.1">
    <property type="nucleotide sequence ID" value="NZ_MWPH01000004.1"/>
</dbReference>
<keyword evidence="3" id="KW-1185">Reference proteome</keyword>
<dbReference type="EMBL" id="MWPH01000004">
    <property type="protein sequence ID" value="OVE83127.1"/>
    <property type="molecule type" value="Genomic_DNA"/>
</dbReference>
<accession>A0A202E4H3</accession>
<reference evidence="2 3" key="1">
    <citation type="submission" date="2017-02" db="EMBL/GenBank/DDBJ databases">
        <title>Natronthermophilus aegyptiacus gen. nov.,sp. nov., an aerobic, extremely halophilic alkalithermophilic archaeon isolated from the athalassohaline Wadi An Natrun, Egypt.</title>
        <authorList>
            <person name="Zhao B."/>
        </authorList>
    </citation>
    <scope>NUCLEOTIDE SEQUENCE [LARGE SCALE GENOMIC DNA]</scope>
    <source>
        <strain evidence="2 3">CGMCC 1.3597</strain>
    </source>
</reference>
<dbReference type="OrthoDB" id="202569at2157"/>
<keyword evidence="1" id="KW-0812">Transmembrane</keyword>
<evidence type="ECO:0000313" key="2">
    <source>
        <dbReference type="EMBL" id="OVE83127.1"/>
    </source>
</evidence>
<sequence length="266" mass="28069">MDLIDDNGNLFGVVNVIDALVVLLILAVAVAGVAIVAMGGPESTDEPAVDTETQHVTLEIGSQPDYVLERLESGDEGTVDGGQNATVTDVRTIHSETLVRAEIEGEPVADLDTIAVGGEPLQFGHDLTLDLGLYAINGSVAEMGTEPTLALEETTASVTVDLTDVNPSVGDALEAGPTATDGGETIAVVEDVDREPALVILESDDGQLHEHDHPRNEDLQVHLEAQAFETDDGLYYQGQRLGVGQDLVLEFETISVTGPVSHLERE</sequence>
<keyword evidence="1" id="KW-0472">Membrane</keyword>
<gene>
    <name evidence="2" type="ORF">B2G88_17100</name>
</gene>
<organism evidence="2 3">
    <name type="scientific">Natronolimnobius baerhuensis</name>
    <dbReference type="NCBI Taxonomy" id="253108"/>
    <lineage>
        <taxon>Archaea</taxon>
        <taxon>Methanobacteriati</taxon>
        <taxon>Methanobacteriota</taxon>
        <taxon>Stenosarchaea group</taxon>
        <taxon>Halobacteria</taxon>
        <taxon>Halobacteriales</taxon>
        <taxon>Natrialbaceae</taxon>
        <taxon>Natronolimnobius</taxon>
    </lineage>
</organism>
<dbReference type="Proteomes" id="UP000196084">
    <property type="component" value="Unassembled WGS sequence"/>
</dbReference>
<evidence type="ECO:0000313" key="3">
    <source>
        <dbReference type="Proteomes" id="UP000196084"/>
    </source>
</evidence>
<comment type="caution">
    <text evidence="2">The sequence shown here is derived from an EMBL/GenBank/DDBJ whole genome shotgun (WGS) entry which is preliminary data.</text>
</comment>
<dbReference type="Pfam" id="PF14221">
    <property type="entry name" value="DUF4330"/>
    <property type="match status" value="2"/>
</dbReference>